<name>A0ABY5TZV5_9MOLU</name>
<evidence type="ECO:0000256" key="2">
    <source>
        <dbReference type="SAM" id="Phobius"/>
    </source>
</evidence>
<keyword evidence="2" id="KW-1133">Transmembrane helix</keyword>
<dbReference type="Proteomes" id="UP001059819">
    <property type="component" value="Chromosome"/>
</dbReference>
<keyword evidence="2" id="KW-0472">Membrane</keyword>
<organism evidence="3 4">
    <name type="scientific">Mycoplasma cottewii</name>
    <dbReference type="NCBI Taxonomy" id="51364"/>
    <lineage>
        <taxon>Bacteria</taxon>
        <taxon>Bacillati</taxon>
        <taxon>Mycoplasmatota</taxon>
        <taxon>Mollicutes</taxon>
        <taxon>Mycoplasmataceae</taxon>
        <taxon>Mycoplasma</taxon>
    </lineage>
</organism>
<proteinExistence type="predicted"/>
<keyword evidence="1" id="KW-0175">Coiled coil</keyword>
<dbReference type="RefSeq" id="WP_259430249.1">
    <property type="nucleotide sequence ID" value="NZ_CP103424.1"/>
</dbReference>
<dbReference type="EMBL" id="CP103424">
    <property type="protein sequence ID" value="UWD35091.1"/>
    <property type="molecule type" value="Genomic_DNA"/>
</dbReference>
<keyword evidence="4" id="KW-1185">Reference proteome</keyword>
<evidence type="ECO:0000256" key="1">
    <source>
        <dbReference type="SAM" id="Coils"/>
    </source>
</evidence>
<feature type="coiled-coil region" evidence="1">
    <location>
        <begin position="67"/>
        <end position="94"/>
    </location>
</feature>
<reference evidence="3" key="1">
    <citation type="submission" date="2022-08" db="EMBL/GenBank/DDBJ databases">
        <title>Complete genome sequence of Mycoplasma cottewii type strain VIS.</title>
        <authorList>
            <person name="Spergser J."/>
        </authorList>
    </citation>
    <scope>NUCLEOTIDE SEQUENCE</scope>
    <source>
        <strain evidence="3">VIS</strain>
    </source>
</reference>
<sequence>MQEKQQKIKDSIEMLTNQKKFLESEYTNLLADPIQETQFNVFSILLIIVPLFFVIYVFIYLSKKDKYENWKNKKYELKQRIMELEYKIKELEDNLALLS</sequence>
<feature type="coiled-coil region" evidence="1">
    <location>
        <begin position="5"/>
        <end position="32"/>
    </location>
</feature>
<evidence type="ECO:0000313" key="3">
    <source>
        <dbReference type="EMBL" id="UWD35091.1"/>
    </source>
</evidence>
<accession>A0ABY5TZV5</accession>
<feature type="transmembrane region" description="Helical" evidence="2">
    <location>
        <begin position="39"/>
        <end position="61"/>
    </location>
</feature>
<protein>
    <submittedName>
        <fullName evidence="3">Uncharacterized protein</fullName>
    </submittedName>
</protein>
<evidence type="ECO:0000313" key="4">
    <source>
        <dbReference type="Proteomes" id="UP001059819"/>
    </source>
</evidence>
<gene>
    <name evidence="3" type="ORF">NX779_00320</name>
</gene>
<keyword evidence="2" id="KW-0812">Transmembrane</keyword>